<dbReference type="Proteomes" id="UP000713880">
    <property type="component" value="Unassembled WGS sequence"/>
</dbReference>
<dbReference type="InterPro" id="IPR036271">
    <property type="entry name" value="Tet_transcr_reg_TetR-rel_C_sf"/>
</dbReference>
<evidence type="ECO:0000256" key="1">
    <source>
        <dbReference type="ARBA" id="ARBA00023125"/>
    </source>
</evidence>
<comment type="caution">
    <text evidence="4">The sequence shown here is derived from an EMBL/GenBank/DDBJ whole genome shotgun (WGS) entry which is preliminary data.</text>
</comment>
<sequence length="193" mass="22319">MAYEKKALEKTILDITERQLFRYGYKSLNLNEVAKEAGISKVTLYKIFDSKYEVTSRVIKRILENSDLEMSNLLQSELPLQRKIEQGIKIISSLYLKMDKDFLYDLEHSLPELWQQIDDVRKSKEEMIARLLTDAQNGGTIREDMDAKLLSTLIMALIRGVYNPNFFFNHNVSADTVGSIIVNIFMDGILKDE</sequence>
<keyword evidence="1 2" id="KW-0238">DNA-binding</keyword>
<dbReference type="PANTHER" id="PTHR43479:SF11">
    <property type="entry name" value="ACREF_ENVCD OPERON REPRESSOR-RELATED"/>
    <property type="match status" value="1"/>
</dbReference>
<protein>
    <submittedName>
        <fullName evidence="4">TetR/AcrR family transcriptional regulator</fullName>
    </submittedName>
</protein>
<dbReference type="AlphaFoldDB" id="A0A939BAP8"/>
<evidence type="ECO:0000259" key="3">
    <source>
        <dbReference type="PROSITE" id="PS50977"/>
    </source>
</evidence>
<name>A0A939BAP8_9CLOT</name>
<accession>A0A939BAP8</accession>
<feature type="DNA-binding region" description="H-T-H motif" evidence="2">
    <location>
        <begin position="29"/>
        <end position="48"/>
    </location>
</feature>
<dbReference type="RefSeq" id="WP_204909046.1">
    <property type="nucleotide sequence ID" value="NZ_JACJLV010000022.1"/>
</dbReference>
<dbReference type="Pfam" id="PF00440">
    <property type="entry name" value="TetR_N"/>
    <property type="match status" value="1"/>
</dbReference>
<dbReference type="Gene3D" id="1.10.357.10">
    <property type="entry name" value="Tetracycline Repressor, domain 2"/>
    <property type="match status" value="1"/>
</dbReference>
<dbReference type="GO" id="GO:0003677">
    <property type="term" value="F:DNA binding"/>
    <property type="evidence" value="ECO:0007669"/>
    <property type="project" value="UniProtKB-UniRule"/>
</dbReference>
<reference evidence="4" key="1">
    <citation type="submission" date="2020-08" db="EMBL/GenBank/DDBJ databases">
        <authorList>
            <person name="Cejkova D."/>
            <person name="Kubasova T."/>
            <person name="Jahodarova E."/>
            <person name="Rychlik I."/>
        </authorList>
    </citation>
    <scope>NUCLEOTIDE SEQUENCE</scope>
    <source>
        <strain evidence="4">An420c</strain>
    </source>
</reference>
<evidence type="ECO:0000313" key="5">
    <source>
        <dbReference type="Proteomes" id="UP000713880"/>
    </source>
</evidence>
<dbReference type="SUPFAM" id="SSF48498">
    <property type="entry name" value="Tetracyclin repressor-like, C-terminal domain"/>
    <property type="match status" value="1"/>
</dbReference>
<keyword evidence="5" id="KW-1185">Reference proteome</keyword>
<dbReference type="Gene3D" id="1.10.10.60">
    <property type="entry name" value="Homeodomain-like"/>
    <property type="match status" value="1"/>
</dbReference>
<dbReference type="PANTHER" id="PTHR43479">
    <property type="entry name" value="ACREF/ENVCD OPERON REPRESSOR-RELATED"/>
    <property type="match status" value="1"/>
</dbReference>
<organism evidence="4 5">
    <name type="scientific">Mordavella massiliensis</name>
    <dbReference type="NCBI Taxonomy" id="1871024"/>
    <lineage>
        <taxon>Bacteria</taxon>
        <taxon>Bacillati</taxon>
        <taxon>Bacillota</taxon>
        <taxon>Clostridia</taxon>
        <taxon>Eubacteriales</taxon>
        <taxon>Clostridiaceae</taxon>
        <taxon>Mordavella</taxon>
    </lineage>
</organism>
<feature type="domain" description="HTH tetR-type" evidence="3">
    <location>
        <begin position="6"/>
        <end position="66"/>
    </location>
</feature>
<dbReference type="InterPro" id="IPR050624">
    <property type="entry name" value="HTH-type_Tx_Regulator"/>
</dbReference>
<dbReference type="InterPro" id="IPR009057">
    <property type="entry name" value="Homeodomain-like_sf"/>
</dbReference>
<proteinExistence type="predicted"/>
<evidence type="ECO:0000256" key="2">
    <source>
        <dbReference type="PROSITE-ProRule" id="PRU00335"/>
    </source>
</evidence>
<evidence type="ECO:0000313" key="4">
    <source>
        <dbReference type="EMBL" id="MBM6827003.1"/>
    </source>
</evidence>
<dbReference type="InterPro" id="IPR001647">
    <property type="entry name" value="HTH_TetR"/>
</dbReference>
<reference evidence="4" key="2">
    <citation type="journal article" date="2021" name="Sci. Rep.">
        <title>The distribution of antibiotic resistance genes in chicken gut microbiota commensals.</title>
        <authorList>
            <person name="Juricova H."/>
            <person name="Matiasovicova J."/>
            <person name="Kubasova T."/>
            <person name="Cejkova D."/>
            <person name="Rychlik I."/>
        </authorList>
    </citation>
    <scope>NUCLEOTIDE SEQUENCE</scope>
    <source>
        <strain evidence="4">An420c</strain>
    </source>
</reference>
<dbReference type="SUPFAM" id="SSF46689">
    <property type="entry name" value="Homeodomain-like"/>
    <property type="match status" value="1"/>
</dbReference>
<dbReference type="PROSITE" id="PS50977">
    <property type="entry name" value="HTH_TETR_2"/>
    <property type="match status" value="1"/>
</dbReference>
<dbReference type="EMBL" id="JACJLV010000022">
    <property type="protein sequence ID" value="MBM6827003.1"/>
    <property type="molecule type" value="Genomic_DNA"/>
</dbReference>
<gene>
    <name evidence="4" type="ORF">H6A13_07825</name>
</gene>